<reference evidence="3 4" key="1">
    <citation type="submission" date="2020-02" db="EMBL/GenBank/DDBJ databases">
        <title>Fructobacillus sp. isolated from paper mulberry of Taiwan.</title>
        <authorList>
            <person name="Lin S.-T."/>
        </authorList>
    </citation>
    <scope>NUCLEOTIDE SEQUENCE [LARGE SCALE GENOMIC DNA]</scope>
    <source>
        <strain evidence="3 4">M1-10</strain>
    </source>
</reference>
<feature type="compositionally biased region" description="Polar residues" evidence="1">
    <location>
        <begin position="48"/>
        <end position="79"/>
    </location>
</feature>
<sequence length="79" mass="8413">MTNFIKAHVTRKREYYIVGVFIAAVVVITAAFVLGQQNSHVSSEVAVNHTTASHKSSHEAATSSMVAKANGDQNNQGKG</sequence>
<keyword evidence="4" id="KW-1185">Reference proteome</keyword>
<evidence type="ECO:0000313" key="4">
    <source>
        <dbReference type="Proteomes" id="UP001519418"/>
    </source>
</evidence>
<name>A0ABS5QP41_9LACO</name>
<feature type="transmembrane region" description="Helical" evidence="2">
    <location>
        <begin position="15"/>
        <end position="34"/>
    </location>
</feature>
<organism evidence="3 4">
    <name type="scientific">Fructobacillus papyriferae</name>
    <dbReference type="NCBI Taxonomy" id="2713171"/>
    <lineage>
        <taxon>Bacteria</taxon>
        <taxon>Bacillati</taxon>
        <taxon>Bacillota</taxon>
        <taxon>Bacilli</taxon>
        <taxon>Lactobacillales</taxon>
        <taxon>Lactobacillaceae</taxon>
        <taxon>Fructobacillus</taxon>
    </lineage>
</organism>
<comment type="caution">
    <text evidence="3">The sequence shown here is derived from an EMBL/GenBank/DDBJ whole genome shotgun (WGS) entry which is preliminary data.</text>
</comment>
<gene>
    <name evidence="3" type="ORF">G6R27_02085</name>
</gene>
<dbReference type="RefSeq" id="WP_213819426.1">
    <property type="nucleotide sequence ID" value="NZ_JAAMFI010000001.1"/>
</dbReference>
<accession>A0ABS5QP41</accession>
<protein>
    <submittedName>
        <fullName evidence="3">Uncharacterized protein</fullName>
    </submittedName>
</protein>
<dbReference type="EMBL" id="JAAMFI010000001">
    <property type="protein sequence ID" value="MBS9334826.1"/>
    <property type="molecule type" value="Genomic_DNA"/>
</dbReference>
<keyword evidence="2" id="KW-0812">Transmembrane</keyword>
<evidence type="ECO:0000313" key="3">
    <source>
        <dbReference type="EMBL" id="MBS9334826.1"/>
    </source>
</evidence>
<keyword evidence="2" id="KW-0472">Membrane</keyword>
<evidence type="ECO:0000256" key="2">
    <source>
        <dbReference type="SAM" id="Phobius"/>
    </source>
</evidence>
<proteinExistence type="predicted"/>
<feature type="region of interest" description="Disordered" evidence="1">
    <location>
        <begin position="45"/>
        <end position="79"/>
    </location>
</feature>
<evidence type="ECO:0000256" key="1">
    <source>
        <dbReference type="SAM" id="MobiDB-lite"/>
    </source>
</evidence>
<dbReference type="Proteomes" id="UP001519418">
    <property type="component" value="Unassembled WGS sequence"/>
</dbReference>
<keyword evidence="2" id="KW-1133">Transmembrane helix</keyword>